<dbReference type="InterPro" id="IPR002641">
    <property type="entry name" value="PNPLA_dom"/>
</dbReference>
<dbReference type="GO" id="GO:0004620">
    <property type="term" value="F:phospholipase activity"/>
    <property type="evidence" value="ECO:0007669"/>
    <property type="project" value="TreeGrafter"/>
</dbReference>
<keyword evidence="2 6" id="KW-0378">Hydrolase</keyword>
<evidence type="ECO:0000256" key="6">
    <source>
        <dbReference type="PROSITE-ProRule" id="PRU01161"/>
    </source>
</evidence>
<dbReference type="PROSITE" id="PS51635">
    <property type="entry name" value="PNPLA"/>
    <property type="match status" value="1"/>
</dbReference>
<evidence type="ECO:0000313" key="10">
    <source>
        <dbReference type="Proteomes" id="UP000027138"/>
    </source>
</evidence>
<dbReference type="Pfam" id="PF01734">
    <property type="entry name" value="Patatin"/>
    <property type="match status" value="1"/>
</dbReference>
<proteinExistence type="inferred from homology"/>
<comment type="function">
    <text evidence="7">Lipolytic acyl hydrolase (LAH).</text>
</comment>
<organism evidence="9 10">
    <name type="scientific">Jatropha curcas</name>
    <name type="common">Barbados nut</name>
    <dbReference type="NCBI Taxonomy" id="180498"/>
    <lineage>
        <taxon>Eukaryota</taxon>
        <taxon>Viridiplantae</taxon>
        <taxon>Streptophyta</taxon>
        <taxon>Embryophyta</taxon>
        <taxon>Tracheophyta</taxon>
        <taxon>Spermatophyta</taxon>
        <taxon>Magnoliopsida</taxon>
        <taxon>eudicotyledons</taxon>
        <taxon>Gunneridae</taxon>
        <taxon>Pentapetalae</taxon>
        <taxon>rosids</taxon>
        <taxon>fabids</taxon>
        <taxon>Malpighiales</taxon>
        <taxon>Euphorbiaceae</taxon>
        <taxon>Crotonoideae</taxon>
        <taxon>Jatropheae</taxon>
        <taxon>Jatropha</taxon>
    </lineage>
</organism>
<keyword evidence="10" id="KW-1185">Reference proteome</keyword>
<dbReference type="GO" id="GO:0047372">
    <property type="term" value="F:monoacylglycerol lipase activity"/>
    <property type="evidence" value="ECO:0007669"/>
    <property type="project" value="TreeGrafter"/>
</dbReference>
<dbReference type="EMBL" id="KK914593">
    <property type="protein sequence ID" value="KDP31913.1"/>
    <property type="molecule type" value="Genomic_DNA"/>
</dbReference>
<reference evidence="9 10" key="1">
    <citation type="journal article" date="2014" name="PLoS ONE">
        <title>Global Analysis of Gene Expression Profiles in Physic Nut (Jatropha curcas L.) Seedlings Exposed to Salt Stress.</title>
        <authorList>
            <person name="Zhang L."/>
            <person name="Zhang C."/>
            <person name="Wu P."/>
            <person name="Chen Y."/>
            <person name="Li M."/>
            <person name="Jiang H."/>
            <person name="Wu G."/>
        </authorList>
    </citation>
    <scope>NUCLEOTIDE SEQUENCE [LARGE SCALE GENOMIC DNA]</scope>
    <source>
        <strain evidence="10">cv. GZQX0401</strain>
        <tissue evidence="9">Young leaves</tissue>
    </source>
</reference>
<comment type="domain">
    <text evidence="7">The nitrogen atoms of the two glycine residues in the GGXR motif define the oxyanion hole, and stabilize the oxyanion that forms during the nucleophilic attack by the catalytic serine during substrate cleavage.</text>
</comment>
<dbReference type="OrthoDB" id="1658288at2759"/>
<dbReference type="Pfam" id="PF13456">
    <property type="entry name" value="RVT_3"/>
    <property type="match status" value="1"/>
</dbReference>
<evidence type="ECO:0000256" key="3">
    <source>
        <dbReference type="ARBA" id="ARBA00022821"/>
    </source>
</evidence>
<accession>A0A067KA90</accession>
<keyword evidence="3" id="KW-0611">Plant defense</keyword>
<dbReference type="CDD" id="cd06222">
    <property type="entry name" value="RNase_H_like"/>
    <property type="match status" value="1"/>
</dbReference>
<evidence type="ECO:0000256" key="7">
    <source>
        <dbReference type="RuleBase" id="RU361262"/>
    </source>
</evidence>
<feature type="short sequence motif" description="GXGXXG" evidence="6">
    <location>
        <begin position="109"/>
        <end position="114"/>
    </location>
</feature>
<dbReference type="InterPro" id="IPR002156">
    <property type="entry name" value="RNaseH_domain"/>
</dbReference>
<evidence type="ECO:0000259" key="8">
    <source>
        <dbReference type="PROSITE" id="PS51635"/>
    </source>
</evidence>
<dbReference type="Gene3D" id="3.40.1090.10">
    <property type="entry name" value="Cytosolic phospholipase A2 catalytic domain"/>
    <property type="match status" value="1"/>
</dbReference>
<dbReference type="EC" id="3.1.1.-" evidence="7"/>
<name>A0A067KA90_JATCU</name>
<keyword evidence="4 6" id="KW-0442">Lipid degradation</keyword>
<feature type="domain" description="PNPLA" evidence="8">
    <location>
        <begin position="105"/>
        <end position="307"/>
    </location>
</feature>
<dbReference type="SUPFAM" id="SSF52151">
    <property type="entry name" value="FabD/lysophospholipase-like"/>
    <property type="match status" value="1"/>
</dbReference>
<evidence type="ECO:0000256" key="4">
    <source>
        <dbReference type="ARBA" id="ARBA00022963"/>
    </source>
</evidence>
<dbReference type="AlphaFoldDB" id="A0A067KA90"/>
<dbReference type="PANTHER" id="PTHR32176">
    <property type="entry name" value="XYLOSE ISOMERASE"/>
    <property type="match status" value="1"/>
</dbReference>
<keyword evidence="5 6" id="KW-0443">Lipid metabolism</keyword>
<dbReference type="PANTHER" id="PTHR32176:SF105">
    <property type="entry name" value="PATATIN"/>
    <property type="match status" value="1"/>
</dbReference>
<dbReference type="GO" id="GO:0004523">
    <property type="term" value="F:RNA-DNA hybrid ribonuclease activity"/>
    <property type="evidence" value="ECO:0007669"/>
    <property type="project" value="InterPro"/>
</dbReference>
<gene>
    <name evidence="9" type="ORF">JCGZ_12374</name>
</gene>
<dbReference type="GO" id="GO:0016042">
    <property type="term" value="P:lipid catabolic process"/>
    <property type="evidence" value="ECO:0007669"/>
    <property type="project" value="UniProtKB-UniRule"/>
</dbReference>
<feature type="short sequence motif" description="DGA/G" evidence="6">
    <location>
        <begin position="294"/>
        <end position="296"/>
    </location>
</feature>
<dbReference type="Proteomes" id="UP000027138">
    <property type="component" value="Unassembled WGS sequence"/>
</dbReference>
<evidence type="ECO:0000256" key="2">
    <source>
        <dbReference type="ARBA" id="ARBA00022801"/>
    </source>
</evidence>
<evidence type="ECO:0000313" key="9">
    <source>
        <dbReference type="EMBL" id="KDP31913.1"/>
    </source>
</evidence>
<dbReference type="InterPro" id="IPR016035">
    <property type="entry name" value="Acyl_Trfase/lysoPLipase"/>
</dbReference>
<feature type="active site" description="Nucleophile" evidence="6">
    <location>
        <position position="149"/>
    </location>
</feature>
<feature type="short sequence motif" description="GXSXG" evidence="6">
    <location>
        <begin position="147"/>
        <end position="151"/>
    </location>
</feature>
<protein>
    <recommendedName>
        <fullName evidence="7">Patatin</fullName>
        <ecNumber evidence="7">3.1.1.-</ecNumber>
    </recommendedName>
</protein>
<dbReference type="FunFam" id="3.40.1090.10:FF:000005">
    <property type="entry name" value="Patatin"/>
    <property type="match status" value="1"/>
</dbReference>
<evidence type="ECO:0000256" key="1">
    <source>
        <dbReference type="ARBA" id="ARBA00010240"/>
    </source>
</evidence>
<evidence type="ECO:0000256" key="5">
    <source>
        <dbReference type="ARBA" id="ARBA00023098"/>
    </source>
</evidence>
<comment type="similarity">
    <text evidence="1 7">Belongs to the patatin family.</text>
</comment>
<dbReference type="InterPro" id="IPR044730">
    <property type="entry name" value="RNase_H-like_dom_plant"/>
</dbReference>
<dbReference type="GO" id="GO:0003676">
    <property type="term" value="F:nucleic acid binding"/>
    <property type="evidence" value="ECO:0007669"/>
    <property type="project" value="InterPro"/>
</dbReference>
<sequence>MWDAACDPWMHRMRYGDGLRDDAGQFLAAVSRSFVGYGSPLLAEAIEVKEALSWLKNEGLHNVIVETDSKQYIHILSWVFGIGLLASVKSDEINPSTYGERITVLSIDGGGIRGIIPGVILSFLESKLQELDGEHARIVDYFDVIAGTSTGGLITTMLTAPDENSRPLYKAKDIVPFYLKHCPKIFPQSWDLIMKFKALVGPKYDGKYLQKIIHKTLGTRKLHETLTRVVIPAFDIQLLQPVVFSTFEAEIDASKDPLLSDICISTSSAPTYFPAYFFQIKDSEGNSRELNLIDGGITANNPALLAMKPTGTVFPGDPEALPAQALEYEKYLVISLGTGTSKMEKKYSAKMAKNWGILNWLYKKRDSPLIDVFTHSISDMVDLHMSLIFRSIKCEHNYLRIQDDTLSGDTSSTDKATKQNLKELVKIGARILQKPVSRVNLDNGIFEPVENGGTNEEALIR</sequence>
<feature type="active site" description="Proton acceptor" evidence="6">
    <location>
        <position position="294"/>
    </location>
</feature>
<dbReference type="GO" id="GO:0006952">
    <property type="term" value="P:defense response"/>
    <property type="evidence" value="ECO:0007669"/>
    <property type="project" value="UniProtKB-KW"/>
</dbReference>